<dbReference type="Gramene" id="OPUNC09G00880.2">
    <property type="protein sequence ID" value="OPUNC09G00880.2"/>
    <property type="gene ID" value="OPUNC09G00880"/>
</dbReference>
<evidence type="ECO:0000313" key="4">
    <source>
        <dbReference type="Proteomes" id="UP000026962"/>
    </source>
</evidence>
<reference evidence="3" key="1">
    <citation type="submission" date="2015-04" db="UniProtKB">
        <authorList>
            <consortium name="EnsemblPlants"/>
        </authorList>
    </citation>
    <scope>IDENTIFICATION</scope>
</reference>
<evidence type="ECO:0000256" key="2">
    <source>
        <dbReference type="SAM" id="Phobius"/>
    </source>
</evidence>
<evidence type="ECO:0000256" key="1">
    <source>
        <dbReference type="SAM" id="MobiDB-lite"/>
    </source>
</evidence>
<dbReference type="HOGENOM" id="CLU_1550052_0_0_1"/>
<sequence length="173" mass="19006">MTRSPSLPRDSCRLLQDSNEPPRPPDRRKSLTPALSAPSITSCRHPAPPPPPLPPLLRIASPCPWRRRRITAILHFHCAAVVVVQHSDSPSFLHERASVIDDSGSTALRPHTYVHVPPGSSLPSANPANEFRRPSWWRSSNSAPKRWVVLAYIIVVSCGTAALARACAVEECH</sequence>
<keyword evidence="2" id="KW-1133">Transmembrane helix</keyword>
<accession>A0A0E0LYF2</accession>
<evidence type="ECO:0000313" key="3">
    <source>
        <dbReference type="EnsemblPlants" id="OPUNC09G00880.2"/>
    </source>
</evidence>
<dbReference type="EnsemblPlants" id="OPUNC09G00880.2">
    <property type="protein sequence ID" value="OPUNC09G00880.2"/>
    <property type="gene ID" value="OPUNC09G00880"/>
</dbReference>
<keyword evidence="2" id="KW-0812">Transmembrane</keyword>
<reference evidence="3" key="2">
    <citation type="submission" date="2018-05" db="EMBL/GenBank/DDBJ databases">
        <title>OpunRS2 (Oryza punctata Reference Sequence Version 2).</title>
        <authorList>
            <person name="Zhang J."/>
            <person name="Kudrna D."/>
            <person name="Lee S."/>
            <person name="Talag J."/>
            <person name="Welchert J."/>
            <person name="Wing R.A."/>
        </authorList>
    </citation>
    <scope>NUCLEOTIDE SEQUENCE [LARGE SCALE GENOMIC DNA]</scope>
</reference>
<protein>
    <submittedName>
        <fullName evidence="3">Uncharacterized protein</fullName>
    </submittedName>
</protein>
<feature type="region of interest" description="Disordered" evidence="1">
    <location>
        <begin position="1"/>
        <end position="49"/>
    </location>
</feature>
<keyword evidence="4" id="KW-1185">Reference proteome</keyword>
<proteinExistence type="predicted"/>
<feature type="transmembrane region" description="Helical" evidence="2">
    <location>
        <begin position="147"/>
        <end position="164"/>
    </location>
</feature>
<organism evidence="3">
    <name type="scientific">Oryza punctata</name>
    <name type="common">Red rice</name>
    <dbReference type="NCBI Taxonomy" id="4537"/>
    <lineage>
        <taxon>Eukaryota</taxon>
        <taxon>Viridiplantae</taxon>
        <taxon>Streptophyta</taxon>
        <taxon>Embryophyta</taxon>
        <taxon>Tracheophyta</taxon>
        <taxon>Spermatophyta</taxon>
        <taxon>Magnoliopsida</taxon>
        <taxon>Liliopsida</taxon>
        <taxon>Poales</taxon>
        <taxon>Poaceae</taxon>
        <taxon>BOP clade</taxon>
        <taxon>Oryzoideae</taxon>
        <taxon>Oryzeae</taxon>
        <taxon>Oryzinae</taxon>
        <taxon>Oryza</taxon>
    </lineage>
</organism>
<dbReference type="Proteomes" id="UP000026962">
    <property type="component" value="Chromosome 9"/>
</dbReference>
<dbReference type="AlphaFoldDB" id="A0A0E0LYF2"/>
<keyword evidence="2" id="KW-0472">Membrane</keyword>
<name>A0A0E0LYF2_ORYPU</name>